<dbReference type="RefSeq" id="XP_002840098.1">
    <property type="nucleotide sequence ID" value="XM_002840052.1"/>
</dbReference>
<dbReference type="InParanoid" id="D5GIE6"/>
<accession>D5GIE6</accession>
<organism evidence="1 2">
    <name type="scientific">Tuber melanosporum (strain Mel28)</name>
    <name type="common">Perigord black truffle</name>
    <dbReference type="NCBI Taxonomy" id="656061"/>
    <lineage>
        <taxon>Eukaryota</taxon>
        <taxon>Fungi</taxon>
        <taxon>Dikarya</taxon>
        <taxon>Ascomycota</taxon>
        <taxon>Pezizomycotina</taxon>
        <taxon>Pezizomycetes</taxon>
        <taxon>Pezizales</taxon>
        <taxon>Tuberaceae</taxon>
        <taxon>Tuber</taxon>
    </lineage>
</organism>
<reference evidence="1 2" key="1">
    <citation type="journal article" date="2010" name="Nature">
        <title>Perigord black truffle genome uncovers evolutionary origins and mechanisms of symbiosis.</title>
        <authorList>
            <person name="Martin F."/>
            <person name="Kohler A."/>
            <person name="Murat C."/>
            <person name="Balestrini R."/>
            <person name="Coutinho P.M."/>
            <person name="Jaillon O."/>
            <person name="Montanini B."/>
            <person name="Morin E."/>
            <person name="Noel B."/>
            <person name="Percudani R."/>
            <person name="Porcel B."/>
            <person name="Rubini A."/>
            <person name="Amicucci A."/>
            <person name="Amselem J."/>
            <person name="Anthouard V."/>
            <person name="Arcioni S."/>
            <person name="Artiguenave F."/>
            <person name="Aury J.M."/>
            <person name="Ballario P."/>
            <person name="Bolchi A."/>
            <person name="Brenna A."/>
            <person name="Brun A."/>
            <person name="Buee M."/>
            <person name="Cantarel B."/>
            <person name="Chevalier G."/>
            <person name="Couloux A."/>
            <person name="Da Silva C."/>
            <person name="Denoeud F."/>
            <person name="Duplessis S."/>
            <person name="Ghignone S."/>
            <person name="Hilselberger B."/>
            <person name="Iotti M."/>
            <person name="Marcais B."/>
            <person name="Mello A."/>
            <person name="Miranda M."/>
            <person name="Pacioni G."/>
            <person name="Quesneville H."/>
            <person name="Riccioni C."/>
            <person name="Ruotolo R."/>
            <person name="Splivallo R."/>
            <person name="Stocchi V."/>
            <person name="Tisserant E."/>
            <person name="Viscomi A.R."/>
            <person name="Zambonelli A."/>
            <person name="Zampieri E."/>
            <person name="Henrissat B."/>
            <person name="Lebrun M.H."/>
            <person name="Paolocci F."/>
            <person name="Bonfante P."/>
            <person name="Ottonello S."/>
            <person name="Wincker P."/>
        </authorList>
    </citation>
    <scope>NUCLEOTIDE SEQUENCE [LARGE SCALE GENOMIC DNA]</scope>
    <source>
        <strain evidence="1 2">Mel28</strain>
    </source>
</reference>
<dbReference type="AlphaFoldDB" id="D5GIE6"/>
<name>D5GIE6_TUBMM</name>
<dbReference type="HOGENOM" id="CLU_2499511_0_0_1"/>
<protein>
    <submittedName>
        <fullName evidence="1">(Perigord truffle) hypothetical protein</fullName>
    </submittedName>
</protein>
<dbReference type="EMBL" id="FN430326">
    <property type="protein sequence ID" value="CAZ84289.1"/>
    <property type="molecule type" value="Genomic_DNA"/>
</dbReference>
<sequence>MLAKGISAFAPCVCRILQGALNAIAHPTRTMGLGVLRKSQIQALVQFVRVLSMMYGNSIMITNLAGTPVVASAQCHSPHMPSWGGG</sequence>
<dbReference type="KEGG" id="tml:GSTUM_00008452001"/>
<dbReference type="Proteomes" id="UP000006911">
    <property type="component" value="Unassembled WGS sequence"/>
</dbReference>
<dbReference type="GeneID" id="9184647"/>
<evidence type="ECO:0000313" key="2">
    <source>
        <dbReference type="Proteomes" id="UP000006911"/>
    </source>
</evidence>
<keyword evidence="2" id="KW-1185">Reference proteome</keyword>
<proteinExistence type="predicted"/>
<gene>
    <name evidence="1" type="ORF">GSTUM_00008452001</name>
</gene>
<evidence type="ECO:0000313" key="1">
    <source>
        <dbReference type="EMBL" id="CAZ84289.1"/>
    </source>
</evidence>